<evidence type="ECO:0000256" key="7">
    <source>
        <dbReference type="SAM" id="MobiDB-lite"/>
    </source>
</evidence>
<reference evidence="9" key="1">
    <citation type="submission" date="2021-01" db="EMBL/GenBank/DDBJ databases">
        <authorList>
            <person name="Corre E."/>
            <person name="Pelletier E."/>
            <person name="Niang G."/>
            <person name="Scheremetjew M."/>
            <person name="Finn R."/>
            <person name="Kale V."/>
            <person name="Holt S."/>
            <person name="Cochrane G."/>
            <person name="Meng A."/>
            <person name="Brown T."/>
            <person name="Cohen L."/>
        </authorList>
    </citation>
    <scope>NUCLEOTIDE SEQUENCE</scope>
    <source>
        <strain evidence="9">Clade-A-BCC118000</strain>
    </source>
</reference>
<feature type="compositionally biased region" description="Gly residues" evidence="7">
    <location>
        <begin position="443"/>
        <end position="463"/>
    </location>
</feature>
<comment type="similarity">
    <text evidence="2">Belongs to the TRAFAC class TrmE-Era-EngA-EngB-Septin-like GTPase superfamily. EngB GTPase family.</text>
</comment>
<evidence type="ECO:0000256" key="2">
    <source>
        <dbReference type="ARBA" id="ARBA00009638"/>
    </source>
</evidence>
<dbReference type="PROSITE" id="PS51706">
    <property type="entry name" value="G_ENGB"/>
    <property type="match status" value="1"/>
</dbReference>
<evidence type="ECO:0000259" key="8">
    <source>
        <dbReference type="PROSITE" id="PS51706"/>
    </source>
</evidence>
<dbReference type="EMBL" id="HBDX01002411">
    <property type="protein sequence ID" value="CAD8221351.1"/>
    <property type="molecule type" value="Transcribed_RNA"/>
</dbReference>
<feature type="compositionally biased region" description="Gly residues" evidence="7">
    <location>
        <begin position="484"/>
        <end position="500"/>
    </location>
</feature>
<feature type="compositionally biased region" description="Basic and acidic residues" evidence="7">
    <location>
        <begin position="471"/>
        <end position="483"/>
    </location>
</feature>
<sequence length="508" mass="54344">MRMGCAAAAASTVTALARGRWTPRDGRWACASRAHATRRSARALAANGTPPTPAGEDGERADATDAAPPLRSTIPEGGLKIERLLDTLSGDTDGTMSNRAKFRALPIDHGIMGRIKKYSLSTNASTAGRTTRVLRNRNEISEVTQRYAMYDVGMLEVKTQRLLGFGRSKRTAKFIAAAAREGEEPPKHAVGKGASKIKDDVPEIAFAGRSNVGKSSLINALTLSSVARSSDVPGKTQSLNFYSMDERIRLVDLPGYGFAFAKQHRVESWNELMDKYLTSRPNLKRVYLVIDARHGMKASDREMLAFLSKYGETQCGVILNKCDYVNPNELARRAYLIQEELRYTKRARTMVLMASTSTGAGVTEIAREIYGMALDDPSGEEYDDDDDVESESDGEYGEGDVGDDDSFAGSSSKKTEFYGGEWKPGQKASKKYTPASKAVPAAGRGGRGGRGAQGGRGGPSGRGGRGRGGRGRGDDARGDEARGGGRSGGRSGGRGRGKGFTQGTPGSN</sequence>
<comment type="cofactor">
    <cofactor evidence="1">
        <name>Mg(2+)</name>
        <dbReference type="ChEBI" id="CHEBI:18420"/>
    </cofactor>
</comment>
<keyword evidence="3" id="KW-0479">Metal-binding</keyword>
<evidence type="ECO:0000256" key="6">
    <source>
        <dbReference type="ARBA" id="ARBA00023134"/>
    </source>
</evidence>
<feature type="domain" description="EngB-type G" evidence="8">
    <location>
        <begin position="200"/>
        <end position="375"/>
    </location>
</feature>
<evidence type="ECO:0000256" key="5">
    <source>
        <dbReference type="ARBA" id="ARBA00022842"/>
    </source>
</evidence>
<dbReference type="GO" id="GO:0046872">
    <property type="term" value="F:metal ion binding"/>
    <property type="evidence" value="ECO:0007669"/>
    <property type="project" value="UniProtKB-KW"/>
</dbReference>
<gene>
    <name evidence="9" type="ORF">OLUC0939_LOCUS2071</name>
</gene>
<evidence type="ECO:0000313" key="9">
    <source>
        <dbReference type="EMBL" id="CAD8221351.1"/>
    </source>
</evidence>
<keyword evidence="6" id="KW-0342">GTP-binding</keyword>
<dbReference type="InterPro" id="IPR027417">
    <property type="entry name" value="P-loop_NTPase"/>
</dbReference>
<keyword evidence="5" id="KW-0460">Magnesium</keyword>
<feature type="region of interest" description="Disordered" evidence="7">
    <location>
        <begin position="375"/>
        <end position="508"/>
    </location>
</feature>
<accession>A0A7R9T0X8</accession>
<dbReference type="SUPFAM" id="SSF52540">
    <property type="entry name" value="P-loop containing nucleoside triphosphate hydrolases"/>
    <property type="match status" value="1"/>
</dbReference>
<dbReference type="PANTHER" id="PTHR47560">
    <property type="entry name" value="EXPRESSED PROTEIN"/>
    <property type="match status" value="1"/>
</dbReference>
<dbReference type="NCBIfam" id="TIGR03598">
    <property type="entry name" value="GTPase_YsxC"/>
    <property type="match status" value="1"/>
</dbReference>
<dbReference type="PANTHER" id="PTHR47560:SF1">
    <property type="entry name" value="EXPRESSED PROTEIN"/>
    <property type="match status" value="1"/>
</dbReference>
<organism evidence="9">
    <name type="scientific">Ostreococcus sp. 'lucimarinus'</name>
    <dbReference type="NCBI Taxonomy" id="242159"/>
    <lineage>
        <taxon>Eukaryota</taxon>
        <taxon>Viridiplantae</taxon>
        <taxon>Chlorophyta</taxon>
        <taxon>Mamiellophyceae</taxon>
        <taxon>Mamiellales</taxon>
        <taxon>Bathycoccaceae</taxon>
        <taxon>Ostreococcus</taxon>
    </lineage>
</organism>
<dbReference type="Gene3D" id="3.40.50.300">
    <property type="entry name" value="P-loop containing nucleotide triphosphate hydrolases"/>
    <property type="match status" value="1"/>
</dbReference>
<dbReference type="InterPro" id="IPR006073">
    <property type="entry name" value="GTP-bd"/>
</dbReference>
<protein>
    <recommendedName>
        <fullName evidence="8">EngB-type G domain-containing protein</fullName>
    </recommendedName>
</protein>
<feature type="compositionally biased region" description="Acidic residues" evidence="7">
    <location>
        <begin position="377"/>
        <end position="406"/>
    </location>
</feature>
<keyword evidence="4" id="KW-0547">Nucleotide-binding</keyword>
<dbReference type="HAMAP" id="MF_00321">
    <property type="entry name" value="GTPase_EngB"/>
    <property type="match status" value="1"/>
</dbReference>
<name>A0A7R9T0X8_9CHLO</name>
<evidence type="ECO:0000256" key="1">
    <source>
        <dbReference type="ARBA" id="ARBA00001946"/>
    </source>
</evidence>
<evidence type="ECO:0000256" key="3">
    <source>
        <dbReference type="ARBA" id="ARBA00022723"/>
    </source>
</evidence>
<dbReference type="InterPro" id="IPR019987">
    <property type="entry name" value="GTP-bd_ribosome_bio_YsxC"/>
</dbReference>
<dbReference type="InterPro" id="IPR030393">
    <property type="entry name" value="G_ENGB_dom"/>
</dbReference>
<feature type="region of interest" description="Disordered" evidence="7">
    <location>
        <begin position="39"/>
        <end position="74"/>
    </location>
</feature>
<evidence type="ECO:0000256" key="4">
    <source>
        <dbReference type="ARBA" id="ARBA00022741"/>
    </source>
</evidence>
<proteinExistence type="inferred from homology"/>
<dbReference type="AlphaFoldDB" id="A0A7R9T0X8"/>
<dbReference type="Pfam" id="PF01926">
    <property type="entry name" value="MMR_HSR1"/>
    <property type="match status" value="1"/>
</dbReference>
<dbReference type="CDD" id="cd01876">
    <property type="entry name" value="YihA_EngB"/>
    <property type="match status" value="1"/>
</dbReference>
<dbReference type="GO" id="GO:0005525">
    <property type="term" value="F:GTP binding"/>
    <property type="evidence" value="ECO:0007669"/>
    <property type="project" value="UniProtKB-KW"/>
</dbReference>